<gene>
    <name evidence="6" type="ORF">HLB29_08630</name>
</gene>
<feature type="domain" description="NlpC/P60" evidence="5">
    <location>
        <begin position="540"/>
        <end position="624"/>
    </location>
</feature>
<evidence type="ECO:0000313" key="6">
    <source>
        <dbReference type="EMBL" id="MBC2576743.1"/>
    </source>
</evidence>
<keyword evidence="4" id="KW-0788">Thiol protease</keyword>
<dbReference type="SUPFAM" id="SSF54001">
    <property type="entry name" value="Cysteine proteinases"/>
    <property type="match status" value="1"/>
</dbReference>
<evidence type="ECO:0000259" key="5">
    <source>
        <dbReference type="Pfam" id="PF00877"/>
    </source>
</evidence>
<dbReference type="PANTHER" id="PTHR30032">
    <property type="entry name" value="N-ACETYLMURAMOYL-L-ALANINE AMIDASE-RELATED"/>
    <property type="match status" value="1"/>
</dbReference>
<evidence type="ECO:0000256" key="4">
    <source>
        <dbReference type="ARBA" id="ARBA00022807"/>
    </source>
</evidence>
<dbReference type="Gene3D" id="3.40.50.12090">
    <property type="match status" value="1"/>
</dbReference>
<dbReference type="EMBL" id="JABGBW010000011">
    <property type="protein sequence ID" value="MBC2576743.1"/>
    <property type="molecule type" value="Genomic_DNA"/>
</dbReference>
<proteinExistence type="inferred from homology"/>
<evidence type="ECO:0000256" key="1">
    <source>
        <dbReference type="ARBA" id="ARBA00007074"/>
    </source>
</evidence>
<comment type="similarity">
    <text evidence="1">Belongs to the peptidase C40 family.</text>
</comment>
<organism evidence="6 7">
    <name type="scientific">Peptostreptococcus canis</name>
    <dbReference type="NCBI Taxonomy" id="1159213"/>
    <lineage>
        <taxon>Bacteria</taxon>
        <taxon>Bacillati</taxon>
        <taxon>Bacillota</taxon>
        <taxon>Clostridia</taxon>
        <taxon>Peptostreptococcales</taxon>
        <taxon>Peptostreptococcaceae</taxon>
        <taxon>Peptostreptococcus</taxon>
    </lineage>
</organism>
<reference evidence="6 7" key="1">
    <citation type="submission" date="2020-05" db="EMBL/GenBank/DDBJ databases">
        <title>Draft genome of xy-202 and genomic insight in genome of the genus Peptostreptococcus.</title>
        <authorList>
            <person name="Zhang Z."/>
        </authorList>
    </citation>
    <scope>NUCLEOTIDE SEQUENCE [LARGE SCALE GENOMIC DNA]</scope>
    <source>
        <strain evidence="6 7">DSM 27025</strain>
    </source>
</reference>
<dbReference type="Proteomes" id="UP000713904">
    <property type="component" value="Unassembled WGS sequence"/>
</dbReference>
<keyword evidence="7" id="KW-1185">Reference proteome</keyword>
<evidence type="ECO:0000256" key="2">
    <source>
        <dbReference type="ARBA" id="ARBA00022670"/>
    </source>
</evidence>
<dbReference type="InterPro" id="IPR038765">
    <property type="entry name" value="Papain-like_cys_pep_sf"/>
</dbReference>
<accession>A0ABR6TND7</accession>
<dbReference type="Pfam" id="PF00877">
    <property type="entry name" value="NLPC_P60"/>
    <property type="match status" value="1"/>
</dbReference>
<name>A0ABR6TND7_9FIRM</name>
<evidence type="ECO:0000313" key="7">
    <source>
        <dbReference type="Proteomes" id="UP000713904"/>
    </source>
</evidence>
<dbReference type="InterPro" id="IPR051922">
    <property type="entry name" value="Bact_Sporulation_Assoc"/>
</dbReference>
<dbReference type="PANTHER" id="PTHR30032:SF4">
    <property type="entry name" value="AMIDASE ENHANCER"/>
    <property type="match status" value="1"/>
</dbReference>
<dbReference type="InterPro" id="IPR000064">
    <property type="entry name" value="NLP_P60_dom"/>
</dbReference>
<keyword evidence="2" id="KW-0645">Protease</keyword>
<dbReference type="Pfam" id="PF04122">
    <property type="entry name" value="CW_binding_2"/>
    <property type="match status" value="3"/>
</dbReference>
<dbReference type="RefSeq" id="WP_185624758.1">
    <property type="nucleotide sequence ID" value="NZ_JABGBW010000011.1"/>
</dbReference>
<evidence type="ECO:0000256" key="3">
    <source>
        <dbReference type="ARBA" id="ARBA00022801"/>
    </source>
</evidence>
<sequence>MIMYNYKEKYLYLNKNKIGRIFFVILFLLLFLMVSMNSIKANDVMRIEGKDRYITSVEISKKINTDKASIVLVNGDNYIDALSGNTLASTTNGRILLVKKDKIPRVVEDEINRVKPDIIYILGGMNSIEKSIEKKLENLGINVKRISGYNRYRTSEKVVQEVISMKNIEKLAIASNESDIICAAQYCGEDIPIILVEENENSIDFINSLNLQEKIVFGGNKSISQSFYNSVSATNRIFGKNRYVTSVEIAKLKTSKSAYIVSGENLVDALSLGPLAYQNDRNIIFSKKYGLPSSIRDFVKSTYYNYDIVGGKNWVPDDIMKIKKPDDLNNDKVTNTSKFEYWDKYNNYDRKVILNSSEIEKINKKNISKSNYLYKVENIDGEYGVISRRAIMKKQPYNDKDPDTFDDYTALTGLFPWEEVVIRKYNADKSWAFVYSVDYYGWIPTKNIMKMSKSQMLENRNKKFVVFTDRQYKTSEGDIIDMGTKLPLVKSDSNYYTVEMPIHGNYYKTRYILIPKTKATEGYLEFSQANIIKQALKFKGEKYGWGHSNLTRDCSGFVRDTFKTFGIIIPRDSSSQEIEDIGKKVSFKGINGRTKRENLMMSNSAGSLLYLPGHVFMYIGVNENSKPMIMHHYGYVFENGVKKNHFRSDITSPNLLTTKNGSFLDYVTTLRNFQVLK</sequence>
<dbReference type="InterPro" id="IPR007253">
    <property type="entry name" value="Cell_wall-bd_2"/>
</dbReference>
<protein>
    <recommendedName>
        <fullName evidence="5">NlpC/P60 domain-containing protein</fullName>
    </recommendedName>
</protein>
<keyword evidence="3" id="KW-0378">Hydrolase</keyword>
<comment type="caution">
    <text evidence="6">The sequence shown here is derived from an EMBL/GenBank/DDBJ whole genome shotgun (WGS) entry which is preliminary data.</text>
</comment>
<dbReference type="Gene3D" id="3.90.1720.10">
    <property type="entry name" value="endopeptidase domain like (from Nostoc punctiforme)"/>
    <property type="match status" value="1"/>
</dbReference>